<evidence type="ECO:0000313" key="2">
    <source>
        <dbReference type="Proteomes" id="UP001188597"/>
    </source>
</evidence>
<dbReference type="InterPro" id="IPR045074">
    <property type="entry name" value="GST_C_Tau"/>
</dbReference>
<dbReference type="GO" id="GO:0004364">
    <property type="term" value="F:glutathione transferase activity"/>
    <property type="evidence" value="ECO:0007669"/>
    <property type="project" value="InterPro"/>
</dbReference>
<dbReference type="EMBL" id="JAVXUP010000439">
    <property type="protein sequence ID" value="KAK3027856.1"/>
    <property type="molecule type" value="Genomic_DNA"/>
</dbReference>
<dbReference type="Gene3D" id="1.20.1050.10">
    <property type="match status" value="1"/>
</dbReference>
<dbReference type="InterPro" id="IPR036282">
    <property type="entry name" value="Glutathione-S-Trfase_C_sf"/>
</dbReference>
<name>A0AA89BCL6_9ASTE</name>
<feature type="non-terminal residue" evidence="1">
    <location>
        <position position="106"/>
    </location>
</feature>
<sequence length="106" mass="11500">QFATAYVDDKWFPVLRQLVLFAQGEEAKEAALQGTKEGLALLEEAFIKCSKGKAYFGGASIGIRKVGEKVASAKLLDKNKTPGLVEWAKTFCSNDAVKYVVPDAES</sequence>
<reference evidence="1" key="1">
    <citation type="submission" date="2022-12" db="EMBL/GenBank/DDBJ databases">
        <title>Draft genome assemblies for two species of Escallonia (Escalloniales).</title>
        <authorList>
            <person name="Chanderbali A."/>
            <person name="Dervinis C."/>
            <person name="Anghel I."/>
            <person name="Soltis D."/>
            <person name="Soltis P."/>
            <person name="Zapata F."/>
        </authorList>
    </citation>
    <scope>NUCLEOTIDE SEQUENCE</scope>
    <source>
        <strain evidence="1">UCBG64.0493</strain>
        <tissue evidence="1">Leaf</tissue>
    </source>
</reference>
<accession>A0AA89BCL6</accession>
<dbReference type="SUPFAM" id="SSF47616">
    <property type="entry name" value="GST C-terminal domain-like"/>
    <property type="match status" value="1"/>
</dbReference>
<dbReference type="AlphaFoldDB" id="A0AA89BCL6"/>
<comment type="caution">
    <text evidence="1">The sequence shown here is derived from an EMBL/GenBank/DDBJ whole genome shotgun (WGS) entry which is preliminary data.</text>
</comment>
<gene>
    <name evidence="1" type="ORF">RJ639_041490</name>
</gene>
<dbReference type="Proteomes" id="UP001188597">
    <property type="component" value="Unassembled WGS sequence"/>
</dbReference>
<evidence type="ECO:0000313" key="1">
    <source>
        <dbReference type="EMBL" id="KAK3027856.1"/>
    </source>
</evidence>
<proteinExistence type="predicted"/>
<dbReference type="GO" id="GO:0006749">
    <property type="term" value="P:glutathione metabolic process"/>
    <property type="evidence" value="ECO:0007669"/>
    <property type="project" value="InterPro"/>
</dbReference>
<dbReference type="CDD" id="cd03185">
    <property type="entry name" value="GST_C_Tau"/>
    <property type="match status" value="1"/>
</dbReference>
<organism evidence="1 2">
    <name type="scientific">Escallonia herrerae</name>
    <dbReference type="NCBI Taxonomy" id="1293975"/>
    <lineage>
        <taxon>Eukaryota</taxon>
        <taxon>Viridiplantae</taxon>
        <taxon>Streptophyta</taxon>
        <taxon>Embryophyta</taxon>
        <taxon>Tracheophyta</taxon>
        <taxon>Spermatophyta</taxon>
        <taxon>Magnoliopsida</taxon>
        <taxon>eudicotyledons</taxon>
        <taxon>Gunneridae</taxon>
        <taxon>Pentapetalae</taxon>
        <taxon>asterids</taxon>
        <taxon>campanulids</taxon>
        <taxon>Escalloniales</taxon>
        <taxon>Escalloniaceae</taxon>
        <taxon>Escallonia</taxon>
    </lineage>
</organism>
<keyword evidence="2" id="KW-1185">Reference proteome</keyword>
<protein>
    <submittedName>
        <fullName evidence="1">Uncharacterized protein</fullName>
    </submittedName>
</protein>